<evidence type="ECO:0000256" key="4">
    <source>
        <dbReference type="ARBA" id="ARBA00023163"/>
    </source>
</evidence>
<comment type="similarity">
    <text evidence="1">Belongs to the LysR transcriptional regulatory family.</text>
</comment>
<organism evidence="6 7">
    <name type="scientific">Tepidibacter thalassicus DSM 15285</name>
    <dbReference type="NCBI Taxonomy" id="1123350"/>
    <lineage>
        <taxon>Bacteria</taxon>
        <taxon>Bacillati</taxon>
        <taxon>Bacillota</taxon>
        <taxon>Clostridia</taxon>
        <taxon>Peptostreptococcales</taxon>
        <taxon>Peptostreptococcaceae</taxon>
        <taxon>Tepidibacter</taxon>
    </lineage>
</organism>
<dbReference type="PANTHER" id="PTHR30126">
    <property type="entry name" value="HTH-TYPE TRANSCRIPTIONAL REGULATOR"/>
    <property type="match status" value="1"/>
</dbReference>
<dbReference type="InterPro" id="IPR005119">
    <property type="entry name" value="LysR_subst-bd"/>
</dbReference>
<evidence type="ECO:0000259" key="5">
    <source>
        <dbReference type="PROSITE" id="PS50931"/>
    </source>
</evidence>
<dbReference type="PROSITE" id="PS50931">
    <property type="entry name" value="HTH_LYSR"/>
    <property type="match status" value="1"/>
</dbReference>
<dbReference type="EMBL" id="FQXH01000006">
    <property type="protein sequence ID" value="SHH02776.1"/>
    <property type="molecule type" value="Genomic_DNA"/>
</dbReference>
<dbReference type="SUPFAM" id="SSF46785">
    <property type="entry name" value="Winged helix' DNA-binding domain"/>
    <property type="match status" value="1"/>
</dbReference>
<dbReference type="Gene3D" id="1.10.10.10">
    <property type="entry name" value="Winged helix-like DNA-binding domain superfamily/Winged helix DNA-binding domain"/>
    <property type="match status" value="1"/>
</dbReference>
<evidence type="ECO:0000256" key="1">
    <source>
        <dbReference type="ARBA" id="ARBA00009437"/>
    </source>
</evidence>
<dbReference type="SUPFAM" id="SSF53850">
    <property type="entry name" value="Periplasmic binding protein-like II"/>
    <property type="match status" value="1"/>
</dbReference>
<name>A0A1M5PM38_9FIRM</name>
<keyword evidence="4" id="KW-0804">Transcription</keyword>
<proteinExistence type="inferred from homology"/>
<dbReference type="InterPro" id="IPR000847">
    <property type="entry name" value="LysR_HTH_N"/>
</dbReference>
<keyword evidence="7" id="KW-1185">Reference proteome</keyword>
<accession>A0A1M5PM38</accession>
<sequence>MNLEYLKSFYITVKCNSISKAAKNLHLTQPGLSMQLQNLEKELGVNLLIRSNKGVKLTEEGKVVFDYAHTLLSIQGNIERDLKNLQQDKPKLIMGSCKSVGEYALPCSIYTFKQLHNEVEIHMEVNNSTEVIEKLRKHTINIGIIQFDPKVDDIITQTIVSDELILVGTCCDSPKQISIEELKKIPLILREKNSGTRYLIEKALQKKGIDIKELNVIYDLNSPEAIKSSILAGKGFSFLPKLVIQQELKEHWIQQVIVDDLTIPFDYYVASRKKYTFSQYEQMFVDFIVSSKRGFC</sequence>
<evidence type="ECO:0000256" key="2">
    <source>
        <dbReference type="ARBA" id="ARBA00023015"/>
    </source>
</evidence>
<dbReference type="FunFam" id="1.10.10.10:FF:000001">
    <property type="entry name" value="LysR family transcriptional regulator"/>
    <property type="match status" value="1"/>
</dbReference>
<evidence type="ECO:0000313" key="7">
    <source>
        <dbReference type="Proteomes" id="UP000242520"/>
    </source>
</evidence>
<dbReference type="PRINTS" id="PR00039">
    <property type="entry name" value="HTHLYSR"/>
</dbReference>
<dbReference type="Pfam" id="PF00126">
    <property type="entry name" value="HTH_1"/>
    <property type="match status" value="1"/>
</dbReference>
<feature type="domain" description="HTH lysR-type" evidence="5">
    <location>
        <begin position="1"/>
        <end position="58"/>
    </location>
</feature>
<keyword evidence="3 6" id="KW-0238">DNA-binding</keyword>
<dbReference type="AlphaFoldDB" id="A0A1M5PM38"/>
<dbReference type="GO" id="GO:0003700">
    <property type="term" value="F:DNA-binding transcription factor activity"/>
    <property type="evidence" value="ECO:0007669"/>
    <property type="project" value="InterPro"/>
</dbReference>
<dbReference type="STRING" id="1123350.SAMN02744040_00576"/>
<protein>
    <submittedName>
        <fullName evidence="6">DNA-binding transcriptional regulator, LysR family</fullName>
    </submittedName>
</protein>
<evidence type="ECO:0000313" key="6">
    <source>
        <dbReference type="EMBL" id="SHH02776.1"/>
    </source>
</evidence>
<dbReference type="InterPro" id="IPR036388">
    <property type="entry name" value="WH-like_DNA-bd_sf"/>
</dbReference>
<dbReference type="GO" id="GO:0000976">
    <property type="term" value="F:transcription cis-regulatory region binding"/>
    <property type="evidence" value="ECO:0007669"/>
    <property type="project" value="TreeGrafter"/>
</dbReference>
<dbReference type="Pfam" id="PF03466">
    <property type="entry name" value="LysR_substrate"/>
    <property type="match status" value="1"/>
</dbReference>
<dbReference type="Proteomes" id="UP000242520">
    <property type="component" value="Unassembled WGS sequence"/>
</dbReference>
<gene>
    <name evidence="6" type="ORF">SAMN02744040_00576</name>
</gene>
<reference evidence="7" key="1">
    <citation type="submission" date="2016-11" db="EMBL/GenBank/DDBJ databases">
        <authorList>
            <person name="Varghese N."/>
            <person name="Submissions S."/>
        </authorList>
    </citation>
    <scope>NUCLEOTIDE SEQUENCE [LARGE SCALE GENOMIC DNA]</scope>
    <source>
        <strain evidence="7">DSM 15285</strain>
    </source>
</reference>
<dbReference type="RefSeq" id="WP_072723395.1">
    <property type="nucleotide sequence ID" value="NZ_FQXH01000006.1"/>
</dbReference>
<dbReference type="PANTHER" id="PTHR30126:SF64">
    <property type="entry name" value="HTH-TYPE TRANSCRIPTIONAL REGULATOR CITR"/>
    <property type="match status" value="1"/>
</dbReference>
<dbReference type="OrthoDB" id="119203at2"/>
<evidence type="ECO:0000256" key="3">
    <source>
        <dbReference type="ARBA" id="ARBA00023125"/>
    </source>
</evidence>
<dbReference type="Gene3D" id="3.40.190.290">
    <property type="match status" value="1"/>
</dbReference>
<dbReference type="InterPro" id="IPR036390">
    <property type="entry name" value="WH_DNA-bd_sf"/>
</dbReference>
<keyword evidence="2" id="KW-0805">Transcription regulation</keyword>